<dbReference type="InterPro" id="IPR032675">
    <property type="entry name" value="LRR_dom_sf"/>
</dbReference>
<evidence type="ECO:0000256" key="1">
    <source>
        <dbReference type="SAM" id="MobiDB-lite"/>
    </source>
</evidence>
<dbReference type="HOGENOM" id="CLU_566249_0_0_1"/>
<feature type="region of interest" description="Disordered" evidence="1">
    <location>
        <begin position="422"/>
        <end position="446"/>
    </location>
</feature>
<name>A0A067S7U5_GALM3</name>
<organism evidence="2 3">
    <name type="scientific">Galerina marginata (strain CBS 339.88)</name>
    <dbReference type="NCBI Taxonomy" id="685588"/>
    <lineage>
        <taxon>Eukaryota</taxon>
        <taxon>Fungi</taxon>
        <taxon>Dikarya</taxon>
        <taxon>Basidiomycota</taxon>
        <taxon>Agaricomycotina</taxon>
        <taxon>Agaricomycetes</taxon>
        <taxon>Agaricomycetidae</taxon>
        <taxon>Agaricales</taxon>
        <taxon>Agaricineae</taxon>
        <taxon>Strophariaceae</taxon>
        <taxon>Galerina</taxon>
    </lineage>
</organism>
<dbReference type="EMBL" id="KL142419">
    <property type="protein sequence ID" value="KDR66906.1"/>
    <property type="molecule type" value="Genomic_DNA"/>
</dbReference>
<evidence type="ECO:0008006" key="4">
    <source>
        <dbReference type="Google" id="ProtNLM"/>
    </source>
</evidence>
<protein>
    <recommendedName>
        <fullName evidence="4">F-box domain-containing protein</fullName>
    </recommendedName>
</protein>
<keyword evidence="3" id="KW-1185">Reference proteome</keyword>
<proteinExistence type="predicted"/>
<dbReference type="Gene3D" id="3.80.10.10">
    <property type="entry name" value="Ribonuclease Inhibitor"/>
    <property type="match status" value="1"/>
</dbReference>
<reference evidence="3" key="1">
    <citation type="journal article" date="2014" name="Proc. Natl. Acad. Sci. U.S.A.">
        <title>Extensive sampling of basidiomycete genomes demonstrates inadequacy of the white-rot/brown-rot paradigm for wood decay fungi.</title>
        <authorList>
            <person name="Riley R."/>
            <person name="Salamov A.A."/>
            <person name="Brown D.W."/>
            <person name="Nagy L.G."/>
            <person name="Floudas D."/>
            <person name="Held B.W."/>
            <person name="Levasseur A."/>
            <person name="Lombard V."/>
            <person name="Morin E."/>
            <person name="Otillar R."/>
            <person name="Lindquist E.A."/>
            <person name="Sun H."/>
            <person name="LaButti K.M."/>
            <person name="Schmutz J."/>
            <person name="Jabbour D."/>
            <person name="Luo H."/>
            <person name="Baker S.E."/>
            <person name="Pisabarro A.G."/>
            <person name="Walton J.D."/>
            <person name="Blanchette R.A."/>
            <person name="Henrissat B."/>
            <person name="Martin F."/>
            <person name="Cullen D."/>
            <person name="Hibbett D.S."/>
            <person name="Grigoriev I.V."/>
        </authorList>
    </citation>
    <scope>NUCLEOTIDE SEQUENCE [LARGE SCALE GENOMIC DNA]</scope>
    <source>
        <strain evidence="3">CBS 339.88</strain>
    </source>
</reference>
<gene>
    <name evidence="2" type="ORF">GALMADRAFT_147553</name>
</gene>
<dbReference type="SUPFAM" id="SSF52047">
    <property type="entry name" value="RNI-like"/>
    <property type="match status" value="1"/>
</dbReference>
<feature type="region of interest" description="Disordered" evidence="1">
    <location>
        <begin position="141"/>
        <end position="164"/>
    </location>
</feature>
<feature type="compositionally biased region" description="Acidic residues" evidence="1">
    <location>
        <begin position="422"/>
        <end position="436"/>
    </location>
</feature>
<evidence type="ECO:0000313" key="3">
    <source>
        <dbReference type="Proteomes" id="UP000027222"/>
    </source>
</evidence>
<sequence length="482" mass="54523">MASINASYPLPPDIFFVIIDMLATDLRTPPLSKLQALIALSATCQLLLELARKHIFRTVSIRTSVPRPSWMTPDDFPSISFDAMESVLKRNPSVANSVRRLKCQLFSLDFKNSGIGRVLRKFSHLRSLTLMAHEHVMFSSMDDDSEDYSDGSREDGFDGYETDSDQDDVEYGIDDQFIDWRYMSQDLLDTLRTLAHLPTLSTIELAQIVNFPLEFLAACQHLQTLSMFKCRISQMPQVVPFDSEPHLPSRKAIRLQELRIIPGARSNVRGLKETVLGGIPILDISHIRELSFTFTTDFDAPQLGELLAGLLHLETLTLAFKGGSYELPDNFGAMMKARARYCMDNLRNLRIQHDILENSYLLEFLLDIPSFSKLHDVEIYLKVYPDMTDYLSKDMEHLAKEFSIESKFPVLETVSVSICLDEDGESSDSSEEDEDKEDRAEAKAETRSVWKNLRTTELAPLSALGTVRLSYSVEDVAGNIIA</sequence>
<dbReference type="Proteomes" id="UP000027222">
    <property type="component" value="Unassembled WGS sequence"/>
</dbReference>
<dbReference type="OrthoDB" id="3055718at2759"/>
<feature type="compositionally biased region" description="Basic and acidic residues" evidence="1">
    <location>
        <begin position="437"/>
        <end position="446"/>
    </location>
</feature>
<evidence type="ECO:0000313" key="2">
    <source>
        <dbReference type="EMBL" id="KDR66906.1"/>
    </source>
</evidence>
<accession>A0A067S7U5</accession>
<dbReference type="AlphaFoldDB" id="A0A067S7U5"/>